<dbReference type="Pfam" id="PF00168">
    <property type="entry name" value="C2"/>
    <property type="match status" value="1"/>
</dbReference>
<evidence type="ECO:0000259" key="2">
    <source>
        <dbReference type="PROSITE" id="PS50004"/>
    </source>
</evidence>
<dbReference type="PANTHER" id="PTHR45716:SF2">
    <property type="entry name" value="BITESIZE, ISOFORM I"/>
    <property type="match status" value="1"/>
</dbReference>
<dbReference type="InterPro" id="IPR000008">
    <property type="entry name" value="C2_dom"/>
</dbReference>
<reference evidence="4 5" key="1">
    <citation type="submission" date="2021-04" db="EMBL/GenBank/DDBJ databases">
        <authorList>
            <person name="Bliznina A."/>
        </authorList>
    </citation>
    <scope>NUCLEOTIDE SEQUENCE [LARGE SCALE GENOMIC DNA]</scope>
</reference>
<accession>A0ABN7S3R3</accession>
<evidence type="ECO:0000259" key="3">
    <source>
        <dbReference type="PROSITE" id="PS50916"/>
    </source>
</evidence>
<sequence>MDKISVDLSGLSAEEILKINSVLERNEKVRRQESQRCRQIKFATFANKRDFQRISRATGDWFSTLKKSRESDNSIGGSKSSLWSGGLASSIPNPLYHNSLNKANSTVPDNYPVPTPRASPRQNPPSAELNSPGASIIGRIRELEVKRKGNFKKEDQKRNQRTNLASERPKSEPYKLNGYSKLSSSESTRPSSNNTKIVSDNSDQRRRSVHFNSDDSGMPQEYTDTPLETPSDRGLLQAQSDLGEIITELDEKLSQGRPLPPPRPSLERRTPENSKSRRPSSSVKSRKASRTPQIEASLIEEDHRTKRQTPLVKENDTREGSSSQFDEGEQRRTEEATSAEPAFAQSCSSALTLSYRGTIRFALRYNPDEKTLEAVAVSGENLAVSATWPYVKVHIFPGIRGKQKGPAQNKPSALNPEFNHLFTFNSMRKSIMAESGIHISCFNSESIRGDRLIGNCRIGPHCCLPLEELPTGPRPENLIWTQIQEGPNKWHYINLEMNLNKYTDVIPNG</sequence>
<feature type="domain" description="RabBD" evidence="3">
    <location>
        <begin position="5"/>
        <end position="65"/>
    </location>
</feature>
<feature type="compositionally biased region" description="Low complexity" evidence="1">
    <location>
        <begin position="180"/>
        <end position="192"/>
    </location>
</feature>
<evidence type="ECO:0000256" key="1">
    <source>
        <dbReference type="SAM" id="MobiDB-lite"/>
    </source>
</evidence>
<dbReference type="PROSITE" id="PS50916">
    <property type="entry name" value="RABBD"/>
    <property type="match status" value="1"/>
</dbReference>
<dbReference type="InterPro" id="IPR010911">
    <property type="entry name" value="Rab_BD"/>
</dbReference>
<dbReference type="InterPro" id="IPR035892">
    <property type="entry name" value="C2_domain_sf"/>
</dbReference>
<evidence type="ECO:0000313" key="5">
    <source>
        <dbReference type="Proteomes" id="UP001158576"/>
    </source>
</evidence>
<dbReference type="Gene3D" id="6.10.250.3000">
    <property type="match status" value="1"/>
</dbReference>
<dbReference type="Gene3D" id="2.60.40.150">
    <property type="entry name" value="C2 domain"/>
    <property type="match status" value="1"/>
</dbReference>
<feature type="compositionally biased region" description="Polar residues" evidence="1">
    <location>
        <begin position="120"/>
        <end position="133"/>
    </location>
</feature>
<dbReference type="SMART" id="SM00239">
    <property type="entry name" value="C2"/>
    <property type="match status" value="1"/>
</dbReference>
<dbReference type="PROSITE" id="PS50004">
    <property type="entry name" value="C2"/>
    <property type="match status" value="1"/>
</dbReference>
<feature type="compositionally biased region" description="Basic and acidic residues" evidence="1">
    <location>
        <begin position="265"/>
        <end position="275"/>
    </location>
</feature>
<name>A0ABN7S3R3_OIKDI</name>
<organism evidence="4 5">
    <name type="scientific">Oikopleura dioica</name>
    <name type="common">Tunicate</name>
    <dbReference type="NCBI Taxonomy" id="34765"/>
    <lineage>
        <taxon>Eukaryota</taxon>
        <taxon>Metazoa</taxon>
        <taxon>Chordata</taxon>
        <taxon>Tunicata</taxon>
        <taxon>Appendicularia</taxon>
        <taxon>Copelata</taxon>
        <taxon>Oikopleuridae</taxon>
        <taxon>Oikopleura</taxon>
    </lineage>
</organism>
<feature type="compositionally biased region" description="Basic and acidic residues" evidence="1">
    <location>
        <begin position="139"/>
        <end position="158"/>
    </location>
</feature>
<feature type="region of interest" description="Disordered" evidence="1">
    <location>
        <begin position="99"/>
        <end position="343"/>
    </location>
</feature>
<keyword evidence="5" id="KW-1185">Reference proteome</keyword>
<dbReference type="SUPFAM" id="SSF49562">
    <property type="entry name" value="C2 domain (Calcium/lipid-binding domain, CaLB)"/>
    <property type="match status" value="1"/>
</dbReference>
<dbReference type="Proteomes" id="UP001158576">
    <property type="component" value="Chromosome PAR"/>
</dbReference>
<proteinExistence type="predicted"/>
<gene>
    <name evidence="4" type="ORF">OKIOD_LOCUS3536</name>
</gene>
<feature type="domain" description="C2" evidence="2">
    <location>
        <begin position="355"/>
        <end position="481"/>
    </location>
</feature>
<feature type="compositionally biased region" description="Polar residues" evidence="1">
    <location>
        <begin position="99"/>
        <end position="108"/>
    </location>
</feature>
<protein>
    <submittedName>
        <fullName evidence="4">Oidioi.mRNA.OKI2018_I69.PAR.g11978.t1.cds</fullName>
    </submittedName>
</protein>
<evidence type="ECO:0000313" key="4">
    <source>
        <dbReference type="EMBL" id="CAG5088807.1"/>
    </source>
</evidence>
<dbReference type="PANTHER" id="PTHR45716">
    <property type="entry name" value="BITESIZE, ISOFORM I"/>
    <property type="match status" value="1"/>
</dbReference>
<dbReference type="EMBL" id="OU015568">
    <property type="protein sequence ID" value="CAG5088807.1"/>
    <property type="molecule type" value="Genomic_DNA"/>
</dbReference>